<dbReference type="InterPro" id="IPR021123">
    <property type="entry name" value="T3SS_needle-like"/>
</dbReference>
<dbReference type="Gene3D" id="1.20.58.90">
    <property type="match status" value="1"/>
</dbReference>
<gene>
    <name evidence="1" type="ORF">G3539_004438</name>
</gene>
<dbReference type="Pfam" id="PF09392">
    <property type="entry name" value="T3SS_needle_F"/>
    <property type="match status" value="1"/>
</dbReference>
<dbReference type="EMBL" id="DAARMQ010000084">
    <property type="protein sequence ID" value="HAE3062064.1"/>
    <property type="molecule type" value="Genomic_DNA"/>
</dbReference>
<proteinExistence type="predicted"/>
<name>A0A729H3G0_SALET</name>
<reference evidence="1" key="2">
    <citation type="submission" date="2018-07" db="EMBL/GenBank/DDBJ databases">
        <authorList>
            <consortium name="NCBI Pathogen Detection Project"/>
        </authorList>
    </citation>
    <scope>NUCLEOTIDE SEQUENCE</scope>
    <source>
        <strain evidence="1">ID108759</strain>
    </source>
</reference>
<evidence type="ECO:0000313" key="1">
    <source>
        <dbReference type="EMBL" id="HAE3062064.1"/>
    </source>
</evidence>
<dbReference type="SUPFAM" id="SSF140129">
    <property type="entry name" value="MxiH-like"/>
    <property type="match status" value="1"/>
</dbReference>
<sequence>STFINYESSLIKMIKDMLSGIIAKI</sequence>
<accession>A0A729H3G0</accession>
<organism evidence="1">
    <name type="scientific">Salmonella enterica subsp. enterica serovar Heidelberg</name>
    <dbReference type="NCBI Taxonomy" id="611"/>
    <lineage>
        <taxon>Bacteria</taxon>
        <taxon>Pseudomonadati</taxon>
        <taxon>Pseudomonadota</taxon>
        <taxon>Gammaproteobacteria</taxon>
        <taxon>Enterobacterales</taxon>
        <taxon>Enterobacteriaceae</taxon>
        <taxon>Salmonella</taxon>
    </lineage>
</organism>
<comment type="caution">
    <text evidence="1">The sequence shown here is derived from an EMBL/GenBank/DDBJ whole genome shotgun (WGS) entry which is preliminary data.</text>
</comment>
<dbReference type="InterPro" id="IPR037203">
    <property type="entry name" value="T3SS_needle-like_sf"/>
</dbReference>
<dbReference type="GO" id="GO:0015031">
    <property type="term" value="P:protein transport"/>
    <property type="evidence" value="ECO:0007669"/>
    <property type="project" value="InterPro"/>
</dbReference>
<dbReference type="AlphaFoldDB" id="A0A729H3G0"/>
<protein>
    <submittedName>
        <fullName evidence="1">EscF/YscF/HrpA family type III secretion system needle major subunit</fullName>
    </submittedName>
</protein>
<reference evidence="1" key="1">
    <citation type="journal article" date="2018" name="Genome Biol.">
        <title>SKESA: strategic k-mer extension for scrupulous assemblies.</title>
        <authorList>
            <person name="Souvorov A."/>
            <person name="Agarwala R."/>
            <person name="Lipman D.J."/>
        </authorList>
    </citation>
    <scope>NUCLEOTIDE SEQUENCE</scope>
    <source>
        <strain evidence="1">ID108759</strain>
    </source>
</reference>
<feature type="non-terminal residue" evidence="1">
    <location>
        <position position="1"/>
    </location>
</feature>